<proteinExistence type="predicted"/>
<keyword evidence="4" id="KW-1185">Reference proteome</keyword>
<dbReference type="GO" id="GO:0097729">
    <property type="term" value="C:9+2 motile cilium"/>
    <property type="evidence" value="ECO:0007669"/>
    <property type="project" value="TreeGrafter"/>
</dbReference>
<feature type="compositionally biased region" description="Acidic residues" evidence="1">
    <location>
        <begin position="621"/>
        <end position="630"/>
    </location>
</feature>
<reference evidence="3" key="1">
    <citation type="submission" date="2023-01" db="EMBL/GenBank/DDBJ databases">
        <title>Genome assembly of the deep-sea coral Lophelia pertusa.</title>
        <authorList>
            <person name="Herrera S."/>
            <person name="Cordes E."/>
        </authorList>
    </citation>
    <scope>NUCLEOTIDE SEQUENCE</scope>
    <source>
        <strain evidence="3">USNM1676648</strain>
        <tissue evidence="3">Polyp</tissue>
    </source>
</reference>
<feature type="domain" description="Cep192-like" evidence="2">
    <location>
        <begin position="143"/>
        <end position="219"/>
    </location>
</feature>
<comment type="caution">
    <text evidence="3">The sequence shown here is derived from an EMBL/GenBank/DDBJ whole genome shotgun (WGS) entry which is preliminary data.</text>
</comment>
<dbReference type="InterPro" id="IPR029676">
    <property type="entry name" value="CFAP221"/>
</dbReference>
<evidence type="ECO:0000313" key="4">
    <source>
        <dbReference type="Proteomes" id="UP001163046"/>
    </source>
</evidence>
<organism evidence="3 4">
    <name type="scientific">Desmophyllum pertusum</name>
    <dbReference type="NCBI Taxonomy" id="174260"/>
    <lineage>
        <taxon>Eukaryota</taxon>
        <taxon>Metazoa</taxon>
        <taxon>Cnidaria</taxon>
        <taxon>Anthozoa</taxon>
        <taxon>Hexacorallia</taxon>
        <taxon>Scleractinia</taxon>
        <taxon>Caryophylliina</taxon>
        <taxon>Caryophylliidae</taxon>
        <taxon>Desmophyllum</taxon>
    </lineage>
</organism>
<dbReference type="PANTHER" id="PTHR46500">
    <property type="entry name" value="CILIA- AND FLAGELLA-ASSOCIATED PROTEIN 221"/>
    <property type="match status" value="1"/>
</dbReference>
<dbReference type="Pfam" id="PF22067">
    <property type="entry name" value="Cep192_D3"/>
    <property type="match status" value="1"/>
</dbReference>
<dbReference type="GO" id="GO:0003341">
    <property type="term" value="P:cilium movement"/>
    <property type="evidence" value="ECO:0007669"/>
    <property type="project" value="InterPro"/>
</dbReference>
<evidence type="ECO:0000256" key="1">
    <source>
        <dbReference type="SAM" id="MobiDB-lite"/>
    </source>
</evidence>
<dbReference type="AlphaFoldDB" id="A0A9W9ZLV6"/>
<dbReference type="Pfam" id="PF24771">
    <property type="entry name" value="Ig_CFAP74_1st"/>
    <property type="match status" value="1"/>
</dbReference>
<gene>
    <name evidence="3" type="ORF">OS493_023430</name>
</gene>
<accession>A0A9W9ZLV6</accession>
<dbReference type="Gene3D" id="2.60.40.10">
    <property type="entry name" value="Immunoglobulins"/>
    <property type="match status" value="2"/>
</dbReference>
<evidence type="ECO:0000259" key="2">
    <source>
        <dbReference type="Pfam" id="PF22067"/>
    </source>
</evidence>
<dbReference type="GO" id="GO:0044458">
    <property type="term" value="P:motile cilium assembly"/>
    <property type="evidence" value="ECO:0007669"/>
    <property type="project" value="TreeGrafter"/>
</dbReference>
<evidence type="ECO:0000313" key="3">
    <source>
        <dbReference type="EMBL" id="KAJ7384106.1"/>
    </source>
</evidence>
<dbReference type="PANTHER" id="PTHR46500:SF1">
    <property type="entry name" value="CILIA- AND FLAGELLA-ASSOCIATED PROTEIN 221"/>
    <property type="match status" value="1"/>
</dbReference>
<sequence length="883" mass="99598">MVSESFDSFVAPVINKPVPNHLLETKIYAKVGQNSILQAKPSVIHFTGFQVGEKITRTLRLANASDESQRMHILPPSTKYFYIKYTKKEKLVPGMFVEVVVEFMPDEWRYYYDCIRIHTKAEENLIIPIHAYPVMNTDGFPREVHFPSVPLGEEITQMIPLKCGIPVDFEFTLSYVQLHPAFTVEPMSGIVPGNSEVQVKVTFAPMDFSTAHMKLQLVVSQFNMSPLVCSFTGTSEPGLTKRLIEQAWTAELPPVPPSGILDPVLIDPLGRTRLKKLKTRPWTPGDRKPQELVKDGLRFPVIGLDNPFTVSSVLLQQPGKLKAKQIREAVQTKKDVTGSTKQMKETKFEYEVHQNIQEERQNQLRWCVRLGENPILDIAKKQISETRTVSEREYKLKRGDPVTEVEFDRSCVGCELRRIHRQADEVPQHDPRFDLLVNDEWSKRHMVVQKFVQAGRKVIVRLRANKHLSSLGEFVTDWRKGKFTREHTRSQLAESEEEKLFDEAEVPLLIKSEGIFPFCFPSYKSPDTKDDMDVDALGTLNVQATVVNVKTHVPYYNLKVPKQYGIFGYNPHSVADASSGYVPPKLVRPLRVGAEDEIINLVSSIPLTSIRSPSPAPTTEGGEETKEEADGDRVHSPQMKSPIIATPQEDMAVQEPEAVPLVVPASLFRPTSYHSMHIFNPAPGLQVFKPPLPYAEVDEDYHLCPLPRNRTSGKSGKQGRKYLERQDVIPGVMTWKRFPCQPLVSMAANPTISNVWIPRWTDPFSKDLLPTDVPSLLHGLPEEDVMSDDEMDEEGADPGFKEIPVPTPEMVRAQFPTAESVLGDQDQQVTSQLSEMMLHTGGNTKMSAATSAAANRILRSKGKTREGVERIFEAATEQSWHED</sequence>
<feature type="region of interest" description="Disordered" evidence="1">
    <location>
        <begin position="610"/>
        <end position="638"/>
    </location>
</feature>
<dbReference type="EMBL" id="MU825890">
    <property type="protein sequence ID" value="KAJ7384106.1"/>
    <property type="molecule type" value="Genomic_DNA"/>
</dbReference>
<protein>
    <recommendedName>
        <fullName evidence="2">Cep192-like domain-containing protein</fullName>
    </recommendedName>
</protein>
<dbReference type="InterPro" id="IPR054089">
    <property type="entry name" value="Cep192-like_D3"/>
</dbReference>
<dbReference type="OrthoDB" id="5538672at2759"/>
<name>A0A9W9ZLV6_9CNID</name>
<dbReference type="Proteomes" id="UP001163046">
    <property type="component" value="Unassembled WGS sequence"/>
</dbReference>
<dbReference type="InterPro" id="IPR013783">
    <property type="entry name" value="Ig-like_fold"/>
</dbReference>